<evidence type="ECO:0000313" key="1">
    <source>
        <dbReference type="Proteomes" id="UP000036681"/>
    </source>
</evidence>
<reference evidence="2" key="1">
    <citation type="submission" date="2017-02" db="UniProtKB">
        <authorList>
            <consortium name="WormBaseParasite"/>
        </authorList>
    </citation>
    <scope>IDENTIFICATION</scope>
</reference>
<protein>
    <submittedName>
        <fullName evidence="2">Uncharacterized protein</fullName>
    </submittedName>
</protein>
<accession>A0A0M3HS37</accession>
<name>A0A0M3HS37_ASCLU</name>
<evidence type="ECO:0000313" key="2">
    <source>
        <dbReference type="WBParaSite" id="ALUE_0000522701-mRNA-1"/>
    </source>
</evidence>
<proteinExistence type="predicted"/>
<sequence>MERSRTGVRGVMQSMTFALFQAKVYLMEKRTCEEENAVRVRASDPRKRGLAGAEERSLDAYPYEVDMNDAAYCCSSCDFLTS</sequence>
<dbReference type="Proteomes" id="UP000036681">
    <property type="component" value="Unplaced"/>
</dbReference>
<keyword evidence="1" id="KW-1185">Reference proteome</keyword>
<dbReference type="AlphaFoldDB" id="A0A0M3HS37"/>
<dbReference type="WBParaSite" id="ALUE_0000522701-mRNA-1">
    <property type="protein sequence ID" value="ALUE_0000522701-mRNA-1"/>
    <property type="gene ID" value="ALUE_0000522701"/>
</dbReference>
<organism evidence="1 2">
    <name type="scientific">Ascaris lumbricoides</name>
    <name type="common">Giant roundworm</name>
    <dbReference type="NCBI Taxonomy" id="6252"/>
    <lineage>
        <taxon>Eukaryota</taxon>
        <taxon>Metazoa</taxon>
        <taxon>Ecdysozoa</taxon>
        <taxon>Nematoda</taxon>
        <taxon>Chromadorea</taxon>
        <taxon>Rhabditida</taxon>
        <taxon>Spirurina</taxon>
        <taxon>Ascaridomorpha</taxon>
        <taxon>Ascaridoidea</taxon>
        <taxon>Ascarididae</taxon>
        <taxon>Ascaris</taxon>
    </lineage>
</organism>